<dbReference type="OrthoDB" id="7693638at2759"/>
<gene>
    <name evidence="2" type="ORF">HICCMSTLAB_LOCUS2421</name>
</gene>
<feature type="region of interest" description="Disordered" evidence="1">
    <location>
        <begin position="105"/>
        <end position="139"/>
    </location>
</feature>
<dbReference type="EMBL" id="CAJNRD030001117">
    <property type="protein sequence ID" value="CAG5077298.1"/>
    <property type="molecule type" value="Genomic_DNA"/>
</dbReference>
<reference evidence="2" key="1">
    <citation type="submission" date="2021-04" db="EMBL/GenBank/DDBJ databases">
        <authorList>
            <person name="Chebbi M.A.C M."/>
        </authorList>
    </citation>
    <scope>NUCLEOTIDE SEQUENCE</scope>
</reference>
<organism evidence="2 3">
    <name type="scientific">Cotesia congregata</name>
    <name type="common">Parasitoid wasp</name>
    <name type="synonym">Apanteles congregatus</name>
    <dbReference type="NCBI Taxonomy" id="51543"/>
    <lineage>
        <taxon>Eukaryota</taxon>
        <taxon>Metazoa</taxon>
        <taxon>Ecdysozoa</taxon>
        <taxon>Arthropoda</taxon>
        <taxon>Hexapoda</taxon>
        <taxon>Insecta</taxon>
        <taxon>Pterygota</taxon>
        <taxon>Neoptera</taxon>
        <taxon>Endopterygota</taxon>
        <taxon>Hymenoptera</taxon>
        <taxon>Apocrita</taxon>
        <taxon>Ichneumonoidea</taxon>
        <taxon>Braconidae</taxon>
        <taxon>Microgastrinae</taxon>
        <taxon>Cotesia</taxon>
    </lineage>
</organism>
<protein>
    <submittedName>
        <fullName evidence="2">Uncharacterized protein</fullName>
    </submittedName>
</protein>
<accession>A0A8J2EL70</accession>
<keyword evidence="3" id="KW-1185">Reference proteome</keyword>
<dbReference type="Proteomes" id="UP000786811">
    <property type="component" value="Unassembled WGS sequence"/>
</dbReference>
<name>A0A8J2EL70_COTCN</name>
<dbReference type="AlphaFoldDB" id="A0A8J2EL70"/>
<comment type="caution">
    <text evidence="2">The sequence shown here is derived from an EMBL/GenBank/DDBJ whole genome shotgun (WGS) entry which is preliminary data.</text>
</comment>
<evidence type="ECO:0000313" key="2">
    <source>
        <dbReference type="EMBL" id="CAG5077298.1"/>
    </source>
</evidence>
<evidence type="ECO:0000256" key="1">
    <source>
        <dbReference type="SAM" id="MobiDB-lite"/>
    </source>
</evidence>
<evidence type="ECO:0000313" key="3">
    <source>
        <dbReference type="Proteomes" id="UP000786811"/>
    </source>
</evidence>
<feature type="compositionally biased region" description="Basic residues" evidence="1">
    <location>
        <begin position="105"/>
        <end position="118"/>
    </location>
</feature>
<sequence>MKRNERKSTCISLEMVRRSVEELQMRRAGVSAKMIAEHLVRRFPVEKDITLLRKELKEVLDHAVSIGMLSRSEMDTYCLGTFRQKASNYKTDLSSFWERYYKRRPGRRLKPPPRKKVEKKNYENYYSDSSDFSDSDFSD</sequence>
<proteinExistence type="predicted"/>